<dbReference type="PANTHER" id="PTHR12460:SF0">
    <property type="entry name" value="CID DOMAIN-CONTAINING PROTEIN-RELATED"/>
    <property type="match status" value="1"/>
</dbReference>
<feature type="compositionally biased region" description="Acidic residues" evidence="2">
    <location>
        <begin position="377"/>
        <end position="387"/>
    </location>
</feature>
<dbReference type="GO" id="GO:0031124">
    <property type="term" value="P:mRNA 3'-end processing"/>
    <property type="evidence" value="ECO:0007669"/>
    <property type="project" value="InterPro"/>
</dbReference>
<evidence type="ECO:0000256" key="2">
    <source>
        <dbReference type="SAM" id="MobiDB-lite"/>
    </source>
</evidence>
<dbReference type="EMBL" id="NLAX01000006">
    <property type="protein sequence ID" value="PKS11641.1"/>
    <property type="molecule type" value="Genomic_DNA"/>
</dbReference>
<dbReference type="OrthoDB" id="10069473at2759"/>
<keyword evidence="1" id="KW-0175">Coiled coil</keyword>
<dbReference type="SMART" id="SM00582">
    <property type="entry name" value="RPR"/>
    <property type="match status" value="1"/>
</dbReference>
<dbReference type="STRING" id="41688.A0A2N3NGW9"/>
<protein>
    <recommendedName>
        <fullName evidence="3">CID domain-containing protein</fullName>
    </recommendedName>
</protein>
<dbReference type="AlphaFoldDB" id="A0A2N3NGW9"/>
<dbReference type="VEuPathDB" id="FungiDB:jhhlp_001792"/>
<evidence type="ECO:0000313" key="4">
    <source>
        <dbReference type="EMBL" id="PKS11641.1"/>
    </source>
</evidence>
<evidence type="ECO:0000313" key="5">
    <source>
        <dbReference type="Proteomes" id="UP000233524"/>
    </source>
</evidence>
<dbReference type="InterPro" id="IPR047883">
    <property type="entry name" value="Rtt103-like_CID"/>
</dbReference>
<dbReference type="InParanoid" id="A0A2N3NGW9"/>
<feature type="compositionally biased region" description="Polar residues" evidence="2">
    <location>
        <begin position="325"/>
        <end position="336"/>
    </location>
</feature>
<feature type="region of interest" description="Disordered" evidence="2">
    <location>
        <begin position="362"/>
        <end position="387"/>
    </location>
</feature>
<dbReference type="CDD" id="cd17003">
    <property type="entry name" value="CID_Rtt103"/>
    <property type="match status" value="1"/>
</dbReference>
<dbReference type="PROSITE" id="PS51391">
    <property type="entry name" value="CID"/>
    <property type="match status" value="1"/>
</dbReference>
<dbReference type="InterPro" id="IPR008942">
    <property type="entry name" value="ENTH_VHS"/>
</dbReference>
<gene>
    <name evidence="4" type="ORF">jhhlp_001792</name>
</gene>
<name>A0A2N3NGW9_9PEZI</name>
<dbReference type="Pfam" id="PF04818">
    <property type="entry name" value="CID"/>
    <property type="match status" value="1"/>
</dbReference>
<evidence type="ECO:0000256" key="1">
    <source>
        <dbReference type="SAM" id="Coils"/>
    </source>
</evidence>
<dbReference type="FunCoup" id="A0A2N3NGW9">
    <property type="interactions" value="45"/>
</dbReference>
<evidence type="ECO:0000259" key="3">
    <source>
        <dbReference type="PROSITE" id="PS51391"/>
    </source>
</evidence>
<dbReference type="Proteomes" id="UP000233524">
    <property type="component" value="Unassembled WGS sequence"/>
</dbReference>
<dbReference type="PANTHER" id="PTHR12460">
    <property type="entry name" value="CYCLIN-DEPENDENT KINASE INHIBITOR-RELATED PROTEIN"/>
    <property type="match status" value="1"/>
</dbReference>
<organism evidence="4 5">
    <name type="scientific">Lomentospora prolificans</name>
    <dbReference type="NCBI Taxonomy" id="41688"/>
    <lineage>
        <taxon>Eukaryota</taxon>
        <taxon>Fungi</taxon>
        <taxon>Dikarya</taxon>
        <taxon>Ascomycota</taxon>
        <taxon>Pezizomycotina</taxon>
        <taxon>Sordariomycetes</taxon>
        <taxon>Hypocreomycetidae</taxon>
        <taxon>Microascales</taxon>
        <taxon>Microascaceae</taxon>
        <taxon>Lomentospora</taxon>
    </lineage>
</organism>
<feature type="coiled-coil region" evidence="1">
    <location>
        <begin position="234"/>
        <end position="275"/>
    </location>
</feature>
<dbReference type="Gene3D" id="1.25.40.90">
    <property type="match status" value="1"/>
</dbReference>
<keyword evidence="5" id="KW-1185">Reference proteome</keyword>
<dbReference type="SUPFAM" id="SSF48464">
    <property type="entry name" value="ENTH/VHS domain"/>
    <property type="match status" value="1"/>
</dbReference>
<proteinExistence type="predicted"/>
<feature type="domain" description="CID" evidence="3">
    <location>
        <begin position="1"/>
        <end position="133"/>
    </location>
</feature>
<comment type="caution">
    <text evidence="4">The sequence shown here is derived from an EMBL/GenBank/DDBJ whole genome shotgun (WGS) entry which is preliminary data.</text>
</comment>
<reference evidence="4 5" key="1">
    <citation type="journal article" date="2017" name="G3 (Bethesda)">
        <title>First Draft Genome Sequence of the Pathogenic Fungus Lomentospora prolificans (Formerly Scedosporium prolificans).</title>
        <authorList>
            <person name="Luo R."/>
            <person name="Zimin A."/>
            <person name="Workman R."/>
            <person name="Fan Y."/>
            <person name="Pertea G."/>
            <person name="Grossman N."/>
            <person name="Wear M.P."/>
            <person name="Jia B."/>
            <person name="Miller H."/>
            <person name="Casadevall A."/>
            <person name="Timp W."/>
            <person name="Zhang S.X."/>
            <person name="Salzberg S.L."/>
        </authorList>
    </citation>
    <scope>NUCLEOTIDE SEQUENCE [LARGE SCALE GENOMIC DNA]</scope>
    <source>
        <strain evidence="4 5">JHH-5317</strain>
    </source>
</reference>
<accession>A0A2N3NGW9</accession>
<sequence>MAYNDDAVLAKLSAVNESHDSISSSAQWILFHRRHANRTVELWFNRLKSSSSTKRLSLVYLANELAQQSKIRNKMDFIEAFSPVIPEAIATAYKGAPSEVQGKIRRVIDVWRDRRVFEDAIQEAVDARLAELDKLKGANAFGGPSPFASTTTAAVAVPSELNDLVTHHQNTAKCQLPAKTAVVTADQDYAKLSDSSASPPPAPVHAARLNGLLKILASAEGAVAESVKARKGLIEELEKLLDANKAALVTEQDKLKDLESRKVEIEQKKQDVETAIMRGLSTPAEAQASPSGDGPLPHTQSEPDRPEVEALTPPSVSEEPELPEGTSSFAAPSSRQGPGFQHASAPGIEMLSHLASQYQSLPLGANGSNKRRRLDGEAEIPDLGGDEEIDADVAEMLRKDSAS</sequence>
<dbReference type="InterPro" id="IPR006569">
    <property type="entry name" value="CID_dom"/>
</dbReference>
<dbReference type="GO" id="GO:0099122">
    <property type="term" value="F:RNA polymerase II C-terminal domain binding"/>
    <property type="evidence" value="ECO:0007669"/>
    <property type="project" value="InterPro"/>
</dbReference>
<feature type="region of interest" description="Disordered" evidence="2">
    <location>
        <begin position="283"/>
        <end position="347"/>
    </location>
</feature>